<dbReference type="EMBL" id="LKAM01000007">
    <property type="protein sequence ID" value="KUM47451.1"/>
    <property type="molecule type" value="Genomic_DNA"/>
</dbReference>
<name>A0A101LW15_PICGL</name>
<comment type="caution">
    <text evidence="3">The sequence shown here is derived from an EMBL/GenBank/DDBJ whole genome shotgun (WGS) entry which is preliminary data.</text>
</comment>
<gene>
    <name evidence="3" type="ORF">ABT39_MTgene1465</name>
    <name evidence="1" type="ORF">ABT39_MTgene2400</name>
    <name evidence="2" type="ORF">ABT39_MTgene2407</name>
    <name evidence="4" type="ORF">ABT39_MTgene5637</name>
</gene>
<evidence type="ECO:0000313" key="4">
    <source>
        <dbReference type="EMBL" id="KUM47451.1"/>
    </source>
</evidence>
<organism evidence="3">
    <name type="scientific">Picea glauca</name>
    <name type="common">White spruce</name>
    <name type="synonym">Pinus glauca</name>
    <dbReference type="NCBI Taxonomy" id="3330"/>
    <lineage>
        <taxon>Eukaryota</taxon>
        <taxon>Viridiplantae</taxon>
        <taxon>Streptophyta</taxon>
        <taxon>Embryophyta</taxon>
        <taxon>Tracheophyta</taxon>
        <taxon>Spermatophyta</taxon>
        <taxon>Pinopsida</taxon>
        <taxon>Pinidae</taxon>
        <taxon>Conifers I</taxon>
        <taxon>Pinales</taxon>
        <taxon>Pinaceae</taxon>
        <taxon>Picea</taxon>
    </lineage>
</organism>
<evidence type="ECO:0000313" key="1">
    <source>
        <dbReference type="EMBL" id="KUM45565.1"/>
    </source>
</evidence>
<keyword evidence="3" id="KW-0496">Mitochondrion</keyword>
<dbReference type="EMBL" id="LKAM01000017">
    <property type="protein sequence ID" value="KUM45572.1"/>
    <property type="molecule type" value="Genomic_DNA"/>
</dbReference>
<dbReference type="EMBL" id="LKAM01000011">
    <property type="protein sequence ID" value="KUM46366.1"/>
    <property type="molecule type" value="Genomic_DNA"/>
</dbReference>
<sequence length="152" mass="17279">MLQRSMKGLCAIKTFNSKRHQQTWKKSKPRLSQESWTWWVKPPLGTKVSHKKQGAKRVFTPPLPLLPARGLLSTKADLLTGFGKAYLDYSKTMDWFSYSSIPGEKESQLLLQIFIASSSDLRVRLGDIFFLAQSLSPDLDSTGKRLFAMRPC</sequence>
<protein>
    <submittedName>
        <fullName evidence="3">Uncharacterized protein</fullName>
    </submittedName>
</protein>
<reference evidence="3" key="1">
    <citation type="journal article" date="2015" name="Genome Biol. Evol.">
        <title>Organellar Genomes of White Spruce (Picea glauca): Assembly and Annotation.</title>
        <authorList>
            <person name="Jackman S.D."/>
            <person name="Warren R.L."/>
            <person name="Gibb E.A."/>
            <person name="Vandervalk B.P."/>
            <person name="Mohamadi H."/>
            <person name="Chu J."/>
            <person name="Raymond A."/>
            <person name="Pleasance S."/>
            <person name="Coope R."/>
            <person name="Wildung M.R."/>
            <person name="Ritland C.E."/>
            <person name="Bousquet J."/>
            <person name="Jones S.J."/>
            <person name="Bohlmann J."/>
            <person name="Birol I."/>
        </authorList>
    </citation>
    <scope>NUCLEOTIDE SEQUENCE [LARGE SCALE GENOMIC DNA]</scope>
    <source>
        <tissue evidence="3">Flushing bud</tissue>
    </source>
</reference>
<accession>A0A101LW15</accession>
<evidence type="ECO:0000313" key="2">
    <source>
        <dbReference type="EMBL" id="KUM45572.1"/>
    </source>
</evidence>
<proteinExistence type="predicted"/>
<dbReference type="AlphaFoldDB" id="A0A101LW15"/>
<geneLocation type="mitochondrion" evidence="3"/>
<dbReference type="EMBL" id="LKAM01000017">
    <property type="protein sequence ID" value="KUM45565.1"/>
    <property type="molecule type" value="Genomic_DNA"/>
</dbReference>
<evidence type="ECO:0000313" key="3">
    <source>
        <dbReference type="EMBL" id="KUM46366.1"/>
    </source>
</evidence>